<sequence length="410" mass="45737">MRLLHTSDWHLGKHLYGQRRTDEFDAFLSWLADTLAQQQVDVLIVAGDIFDTNTPSNTAQQQYYRFLHQVATQHCQHVVVIAGNHDSATFLEAPKSLLHDLNVHVVGVTDPEAIHEQVLLLHDRNGHALGIVCAVPYLRDRDVRPSQAGESVTDKDRNLVDAIHAHYAAIAQLAIERQQALPSPVPIVATGHLFTAGGQTVDGDGVRELYVGSLGYIHASAFHEAFDYVALGHLHVPQRVANQDRIRYCGSPIPMGFNEATQQKLVCLVELTAQQPPVITELPVPSFQRLQQVRGSWEEISAQINALVAAQQSVWVEVLYQDALLISDLRERVQALVEGTAVEVLRIQNRPLVDQVLTQQAATECLSELRHDQVFERCLQAHNIPESQHAELITYYQQAVQSLHDDDPQA</sequence>
<proteinExistence type="inferred from homology"/>
<dbReference type="InterPro" id="IPR029052">
    <property type="entry name" value="Metallo-depent_PP-like"/>
</dbReference>
<keyword evidence="7" id="KW-0255">Endonuclease</keyword>
<evidence type="ECO:0000259" key="8">
    <source>
        <dbReference type="Pfam" id="PF00149"/>
    </source>
</evidence>
<comment type="subunit">
    <text evidence="2 7">Heterodimer of SbcC and SbcD.</text>
</comment>
<comment type="caution">
    <text evidence="10">The sequence shown here is derived from an EMBL/GenBank/DDBJ whole genome shotgun (WGS) entry which is preliminary data.</text>
</comment>
<name>A0A9D2RH15_9BURK</name>
<evidence type="ECO:0000256" key="5">
    <source>
        <dbReference type="ARBA" id="ARBA00022801"/>
    </source>
</evidence>
<dbReference type="InterPro" id="IPR041796">
    <property type="entry name" value="Mre11_N"/>
</dbReference>
<dbReference type="GO" id="GO:0006260">
    <property type="term" value="P:DNA replication"/>
    <property type="evidence" value="ECO:0007669"/>
    <property type="project" value="UniProtKB-KW"/>
</dbReference>
<dbReference type="Pfam" id="PF12320">
    <property type="entry name" value="SbcD_C"/>
    <property type="match status" value="1"/>
</dbReference>
<organism evidence="10 11">
    <name type="scientific">Candidatus Paenalcaligenes intestinipullorum</name>
    <dbReference type="NCBI Taxonomy" id="2838718"/>
    <lineage>
        <taxon>Bacteria</taxon>
        <taxon>Pseudomonadati</taxon>
        <taxon>Pseudomonadota</taxon>
        <taxon>Betaproteobacteria</taxon>
        <taxon>Burkholderiales</taxon>
        <taxon>Alcaligenaceae</taxon>
        <taxon>Paenalcaligenes</taxon>
    </lineage>
</organism>
<evidence type="ECO:0000313" key="10">
    <source>
        <dbReference type="EMBL" id="HJD44272.1"/>
    </source>
</evidence>
<evidence type="ECO:0000313" key="11">
    <source>
        <dbReference type="Proteomes" id="UP000823889"/>
    </source>
</evidence>
<dbReference type="Pfam" id="PF00149">
    <property type="entry name" value="Metallophos"/>
    <property type="match status" value="1"/>
</dbReference>
<dbReference type="PANTHER" id="PTHR30337">
    <property type="entry name" value="COMPONENT OF ATP-DEPENDENT DSDNA EXONUCLEASE"/>
    <property type="match status" value="1"/>
</dbReference>
<evidence type="ECO:0000256" key="4">
    <source>
        <dbReference type="ARBA" id="ARBA00022722"/>
    </source>
</evidence>
<dbReference type="Proteomes" id="UP000823889">
    <property type="component" value="Unassembled WGS sequence"/>
</dbReference>
<keyword evidence="5 7" id="KW-0378">Hydrolase</keyword>
<gene>
    <name evidence="7" type="primary">sbcD</name>
    <name evidence="10" type="ORF">H9906_04485</name>
</gene>
<reference evidence="10" key="1">
    <citation type="journal article" date="2021" name="PeerJ">
        <title>Extensive microbial diversity within the chicken gut microbiome revealed by metagenomics and culture.</title>
        <authorList>
            <person name="Gilroy R."/>
            <person name="Ravi A."/>
            <person name="Getino M."/>
            <person name="Pursley I."/>
            <person name="Horton D.L."/>
            <person name="Alikhan N.F."/>
            <person name="Baker D."/>
            <person name="Gharbi K."/>
            <person name="Hall N."/>
            <person name="Watson M."/>
            <person name="Adriaenssens E.M."/>
            <person name="Foster-Nyarko E."/>
            <person name="Jarju S."/>
            <person name="Secka A."/>
            <person name="Antonio M."/>
            <person name="Oren A."/>
            <person name="Chaudhuri R.R."/>
            <person name="La Ragione R."/>
            <person name="Hildebrand F."/>
            <person name="Pallen M.J."/>
        </authorList>
    </citation>
    <scope>NUCLEOTIDE SEQUENCE</scope>
    <source>
        <strain evidence="10">9264</strain>
    </source>
</reference>
<dbReference type="Gene3D" id="3.30.160.720">
    <property type="match status" value="1"/>
</dbReference>
<dbReference type="SUPFAM" id="SSF56300">
    <property type="entry name" value="Metallo-dependent phosphatases"/>
    <property type="match status" value="1"/>
</dbReference>
<keyword evidence="7" id="KW-0233">DNA recombination</keyword>
<dbReference type="InterPro" id="IPR050535">
    <property type="entry name" value="DNA_Repair-Maintenance_Comp"/>
</dbReference>
<dbReference type="EMBL" id="DWUQ01000091">
    <property type="protein sequence ID" value="HJD44272.1"/>
    <property type="molecule type" value="Genomic_DNA"/>
</dbReference>
<keyword evidence="7" id="KW-0235">DNA replication</keyword>
<dbReference type="Gene3D" id="3.60.21.10">
    <property type="match status" value="1"/>
</dbReference>
<comment type="similarity">
    <text evidence="1 7">Belongs to the SbcD family.</text>
</comment>
<comment type="function">
    <text evidence="7">SbcCD cleaves DNA hairpin structures. These structures can inhibit DNA replication and are intermediates in certain DNA recombination reactions. The complex acts as a 3'-&gt;5' double strand exonuclease that can open hairpins. It also has a 5' single-strand endonuclease activity.</text>
</comment>
<evidence type="ECO:0000256" key="2">
    <source>
        <dbReference type="ARBA" id="ARBA00011322"/>
    </source>
</evidence>
<accession>A0A9D2RH15</accession>
<keyword evidence="6 7" id="KW-0269">Exonuclease</keyword>
<evidence type="ECO:0000259" key="9">
    <source>
        <dbReference type="Pfam" id="PF12320"/>
    </source>
</evidence>
<dbReference type="CDD" id="cd00840">
    <property type="entry name" value="MPP_Mre11_N"/>
    <property type="match status" value="1"/>
</dbReference>
<dbReference type="AlphaFoldDB" id="A0A9D2RH15"/>
<dbReference type="InterPro" id="IPR004843">
    <property type="entry name" value="Calcineurin-like_PHP"/>
</dbReference>
<evidence type="ECO:0000256" key="3">
    <source>
        <dbReference type="ARBA" id="ARBA00013365"/>
    </source>
</evidence>
<dbReference type="InterPro" id="IPR026843">
    <property type="entry name" value="SbcD_C"/>
</dbReference>
<dbReference type="GO" id="GO:0004519">
    <property type="term" value="F:endonuclease activity"/>
    <property type="evidence" value="ECO:0007669"/>
    <property type="project" value="UniProtKB-KW"/>
</dbReference>
<feature type="domain" description="Calcineurin-like phosphoesterase" evidence="8">
    <location>
        <begin position="1"/>
        <end position="237"/>
    </location>
</feature>
<keyword evidence="4 7" id="KW-0540">Nuclease</keyword>
<dbReference type="GO" id="GO:0008408">
    <property type="term" value="F:3'-5' exonuclease activity"/>
    <property type="evidence" value="ECO:0007669"/>
    <property type="project" value="InterPro"/>
</dbReference>
<dbReference type="NCBIfam" id="TIGR00619">
    <property type="entry name" value="sbcd"/>
    <property type="match status" value="1"/>
</dbReference>
<evidence type="ECO:0000256" key="7">
    <source>
        <dbReference type="RuleBase" id="RU363069"/>
    </source>
</evidence>
<dbReference type="PANTHER" id="PTHR30337:SF0">
    <property type="entry name" value="NUCLEASE SBCCD SUBUNIT D"/>
    <property type="match status" value="1"/>
</dbReference>
<evidence type="ECO:0000256" key="6">
    <source>
        <dbReference type="ARBA" id="ARBA00022839"/>
    </source>
</evidence>
<reference evidence="10" key="2">
    <citation type="submission" date="2021-04" db="EMBL/GenBank/DDBJ databases">
        <authorList>
            <person name="Gilroy R."/>
        </authorList>
    </citation>
    <scope>NUCLEOTIDE SEQUENCE</scope>
    <source>
        <strain evidence="10">9264</strain>
    </source>
</reference>
<feature type="domain" description="Nuclease SbcCD subunit D C-terminal" evidence="9">
    <location>
        <begin position="287"/>
        <end position="382"/>
    </location>
</feature>
<dbReference type="InterPro" id="IPR004593">
    <property type="entry name" value="SbcD"/>
</dbReference>
<evidence type="ECO:0000256" key="1">
    <source>
        <dbReference type="ARBA" id="ARBA00010555"/>
    </source>
</evidence>
<dbReference type="GO" id="GO:0006310">
    <property type="term" value="P:DNA recombination"/>
    <property type="evidence" value="ECO:0007669"/>
    <property type="project" value="UniProtKB-KW"/>
</dbReference>
<protein>
    <recommendedName>
        <fullName evidence="3 7">Nuclease SbcCD subunit D</fullName>
    </recommendedName>
</protein>